<dbReference type="Proteomes" id="UP000693970">
    <property type="component" value="Unassembled WGS sequence"/>
</dbReference>
<feature type="chain" id="PRO_5039925706" evidence="10">
    <location>
        <begin position="37"/>
        <end position="261"/>
    </location>
</feature>
<dbReference type="EMBL" id="JAGRRH010000017">
    <property type="protein sequence ID" value="KAG7352045.1"/>
    <property type="molecule type" value="Genomic_DNA"/>
</dbReference>
<name>A0A9K3PLM2_9STRA</name>
<keyword evidence="9" id="KW-0472">Membrane</keyword>
<evidence type="ECO:0000256" key="9">
    <source>
        <dbReference type="SAM" id="Phobius"/>
    </source>
</evidence>
<keyword evidence="4" id="KW-0256">Endoplasmic reticulum</keyword>
<keyword evidence="9" id="KW-0812">Transmembrane</keyword>
<evidence type="ECO:0000313" key="12">
    <source>
        <dbReference type="EMBL" id="KAG7352045.1"/>
    </source>
</evidence>
<keyword evidence="3 10" id="KW-0732">Signal</keyword>
<organism evidence="12 13">
    <name type="scientific">Nitzschia inconspicua</name>
    <dbReference type="NCBI Taxonomy" id="303405"/>
    <lineage>
        <taxon>Eukaryota</taxon>
        <taxon>Sar</taxon>
        <taxon>Stramenopiles</taxon>
        <taxon>Ochrophyta</taxon>
        <taxon>Bacillariophyta</taxon>
        <taxon>Bacillariophyceae</taxon>
        <taxon>Bacillariophycidae</taxon>
        <taxon>Bacillariales</taxon>
        <taxon>Bacillariaceae</taxon>
        <taxon>Nitzschia</taxon>
    </lineage>
</organism>
<keyword evidence="7" id="KW-1015">Disulfide bond</keyword>
<gene>
    <name evidence="12" type="ORF">IV203_008093</name>
</gene>
<dbReference type="GO" id="GO:0015036">
    <property type="term" value="F:disulfide oxidoreductase activity"/>
    <property type="evidence" value="ECO:0007669"/>
    <property type="project" value="TreeGrafter"/>
</dbReference>
<dbReference type="CDD" id="cd02961">
    <property type="entry name" value="PDI_a_family"/>
    <property type="match status" value="1"/>
</dbReference>
<evidence type="ECO:0000313" key="13">
    <source>
        <dbReference type="Proteomes" id="UP000693970"/>
    </source>
</evidence>
<accession>A0A9K3PLM2</accession>
<dbReference type="GO" id="GO:0005789">
    <property type="term" value="C:endoplasmic reticulum membrane"/>
    <property type="evidence" value="ECO:0007669"/>
    <property type="project" value="UniProtKB-SubCell"/>
</dbReference>
<dbReference type="Pfam" id="PF00085">
    <property type="entry name" value="Thioredoxin"/>
    <property type="match status" value="1"/>
</dbReference>
<dbReference type="InterPro" id="IPR013766">
    <property type="entry name" value="Thioredoxin_domain"/>
</dbReference>
<dbReference type="OrthoDB" id="427280at2759"/>
<reference evidence="12" key="2">
    <citation type="submission" date="2021-04" db="EMBL/GenBank/DDBJ databases">
        <authorList>
            <person name="Podell S."/>
        </authorList>
    </citation>
    <scope>NUCLEOTIDE SEQUENCE</scope>
    <source>
        <strain evidence="12">Hildebrandi</strain>
    </source>
</reference>
<keyword evidence="8" id="KW-0676">Redox-active center</keyword>
<keyword evidence="2" id="KW-0813">Transport</keyword>
<feature type="transmembrane region" description="Helical" evidence="9">
    <location>
        <begin position="229"/>
        <end position="253"/>
    </location>
</feature>
<dbReference type="AlphaFoldDB" id="A0A9K3PLM2"/>
<keyword evidence="5" id="KW-0249">Electron transport</keyword>
<feature type="domain" description="Thioredoxin" evidence="11">
    <location>
        <begin position="44"/>
        <end position="184"/>
    </location>
</feature>
<evidence type="ECO:0000256" key="4">
    <source>
        <dbReference type="ARBA" id="ARBA00022824"/>
    </source>
</evidence>
<keyword evidence="6 9" id="KW-1133">Transmembrane helix</keyword>
<protein>
    <submittedName>
        <fullName evidence="12">Thioredoxin</fullName>
    </submittedName>
</protein>
<dbReference type="PANTHER" id="PTHR46107:SF3">
    <property type="entry name" value="THIOREDOXIN DOMAIN-CONTAINING PROTEIN"/>
    <property type="match status" value="1"/>
</dbReference>
<reference evidence="12" key="1">
    <citation type="journal article" date="2021" name="Sci. Rep.">
        <title>Diploid genomic architecture of Nitzschia inconspicua, an elite biomass production diatom.</title>
        <authorList>
            <person name="Oliver A."/>
            <person name="Podell S."/>
            <person name="Pinowska A."/>
            <person name="Traller J.C."/>
            <person name="Smith S.R."/>
            <person name="McClure R."/>
            <person name="Beliaev A."/>
            <person name="Bohutskyi P."/>
            <person name="Hill E.A."/>
            <person name="Rabines A."/>
            <person name="Zheng H."/>
            <person name="Allen L.Z."/>
            <person name="Kuo A."/>
            <person name="Grigoriev I.V."/>
            <person name="Allen A.E."/>
            <person name="Hazlebeck D."/>
            <person name="Allen E.E."/>
        </authorList>
    </citation>
    <scope>NUCLEOTIDE SEQUENCE</scope>
    <source>
        <strain evidence="12">Hildebrandi</strain>
    </source>
</reference>
<evidence type="ECO:0000256" key="1">
    <source>
        <dbReference type="ARBA" id="ARBA00004389"/>
    </source>
</evidence>
<dbReference type="InterPro" id="IPR052454">
    <property type="entry name" value="TMX_domain-containing"/>
</dbReference>
<dbReference type="PROSITE" id="PS51352">
    <property type="entry name" value="THIOREDOXIN_2"/>
    <property type="match status" value="1"/>
</dbReference>
<evidence type="ECO:0000256" key="2">
    <source>
        <dbReference type="ARBA" id="ARBA00022448"/>
    </source>
</evidence>
<evidence type="ECO:0000256" key="10">
    <source>
        <dbReference type="SAM" id="SignalP"/>
    </source>
</evidence>
<evidence type="ECO:0000259" key="11">
    <source>
        <dbReference type="PROSITE" id="PS51352"/>
    </source>
</evidence>
<feature type="transmembrane region" description="Helical" evidence="9">
    <location>
        <begin position="196"/>
        <end position="217"/>
    </location>
</feature>
<evidence type="ECO:0000256" key="6">
    <source>
        <dbReference type="ARBA" id="ARBA00022989"/>
    </source>
</evidence>
<evidence type="ECO:0000256" key="5">
    <source>
        <dbReference type="ARBA" id="ARBA00022982"/>
    </source>
</evidence>
<evidence type="ECO:0000256" key="3">
    <source>
        <dbReference type="ARBA" id="ARBA00022729"/>
    </source>
</evidence>
<evidence type="ECO:0000256" key="7">
    <source>
        <dbReference type="ARBA" id="ARBA00023157"/>
    </source>
</evidence>
<feature type="signal peptide" evidence="10">
    <location>
        <begin position="1"/>
        <end position="36"/>
    </location>
</feature>
<proteinExistence type="predicted"/>
<keyword evidence="13" id="KW-1185">Reference proteome</keyword>
<sequence length="261" mass="28789">MLRFNAHPRWRSKMMATLSAIILFWCLLSLDHPTKGGVSRVAAHSASTSFPTGKTKTTTEDSTTTTKATSYSTLSYDVIDLTSANFATTVNDGNVWLIEFYTSWCSHCQNFKASYENVALTFHSSPQEKIRVAKVDCSVEKALATRFGVRGYPSFYLVSGWTVYEFEDDRSETNLISFARGGYKRQDPIPWVSSPMGPMGILQGALIFVGMTIMGFLEILQTRFGVHPILAGLGICIIGIVGGMVSIVLLTILSTPREKVE</sequence>
<dbReference type="PANTHER" id="PTHR46107">
    <property type="entry name" value="DUMPY: SHORTER THAN WILD-TYPE"/>
    <property type="match status" value="1"/>
</dbReference>
<comment type="caution">
    <text evidence="12">The sequence shown here is derived from an EMBL/GenBank/DDBJ whole genome shotgun (WGS) entry which is preliminary data.</text>
</comment>
<evidence type="ECO:0000256" key="8">
    <source>
        <dbReference type="ARBA" id="ARBA00023284"/>
    </source>
</evidence>
<comment type="subcellular location">
    <subcellularLocation>
        <location evidence="1">Endoplasmic reticulum membrane</location>
        <topology evidence="1">Single-pass membrane protein</topology>
    </subcellularLocation>
</comment>